<gene>
    <name evidence="1" type="ORF">LCGC14_1135680</name>
</gene>
<evidence type="ECO:0000313" key="1">
    <source>
        <dbReference type="EMBL" id="KKN00656.1"/>
    </source>
</evidence>
<reference evidence="1" key="1">
    <citation type="journal article" date="2015" name="Nature">
        <title>Complex archaea that bridge the gap between prokaryotes and eukaryotes.</title>
        <authorList>
            <person name="Spang A."/>
            <person name="Saw J.H."/>
            <person name="Jorgensen S.L."/>
            <person name="Zaremba-Niedzwiedzka K."/>
            <person name="Martijn J."/>
            <person name="Lind A.E."/>
            <person name="van Eijk R."/>
            <person name="Schleper C."/>
            <person name="Guy L."/>
            <person name="Ettema T.J."/>
        </authorList>
    </citation>
    <scope>NUCLEOTIDE SEQUENCE</scope>
</reference>
<accession>A0A0F9PHZ6</accession>
<sequence>MNDKEKQIQDALGLLKTYDGYVRAQGNTYFDVYEVQDVTLDGAKQQIDTIVTKLQHKSKVLLRVYFVQKSFDDDSVPLLNVRRHKCS</sequence>
<dbReference type="AlphaFoldDB" id="A0A0F9PHZ6"/>
<protein>
    <submittedName>
        <fullName evidence="1">Uncharacterized protein</fullName>
    </submittedName>
</protein>
<name>A0A0F9PHZ6_9ZZZZ</name>
<comment type="caution">
    <text evidence="1">The sequence shown here is derived from an EMBL/GenBank/DDBJ whole genome shotgun (WGS) entry which is preliminary data.</text>
</comment>
<dbReference type="EMBL" id="LAZR01005351">
    <property type="protein sequence ID" value="KKN00656.1"/>
    <property type="molecule type" value="Genomic_DNA"/>
</dbReference>
<organism evidence="1">
    <name type="scientific">marine sediment metagenome</name>
    <dbReference type="NCBI Taxonomy" id="412755"/>
    <lineage>
        <taxon>unclassified sequences</taxon>
        <taxon>metagenomes</taxon>
        <taxon>ecological metagenomes</taxon>
    </lineage>
</organism>
<proteinExistence type="predicted"/>